<dbReference type="PANTHER" id="PTHR33755:SF6">
    <property type="entry name" value="PLASMID STABILIZATION SYSTEM PROTEIN"/>
    <property type="match status" value="1"/>
</dbReference>
<dbReference type="Pfam" id="PF05016">
    <property type="entry name" value="ParE_toxin"/>
    <property type="match status" value="1"/>
</dbReference>
<evidence type="ECO:0000256" key="2">
    <source>
        <dbReference type="ARBA" id="ARBA00022649"/>
    </source>
</evidence>
<evidence type="ECO:0000313" key="3">
    <source>
        <dbReference type="EMBL" id="MFD1704959.1"/>
    </source>
</evidence>
<dbReference type="Gene3D" id="3.30.2310.20">
    <property type="entry name" value="RelE-like"/>
    <property type="match status" value="1"/>
</dbReference>
<dbReference type="InterPro" id="IPR035093">
    <property type="entry name" value="RelE/ParE_toxin_dom_sf"/>
</dbReference>
<dbReference type="InterPro" id="IPR051803">
    <property type="entry name" value="TA_system_RelE-like_toxin"/>
</dbReference>
<reference evidence="4" key="1">
    <citation type="journal article" date="2019" name="Int. J. Syst. Evol. Microbiol.">
        <title>The Global Catalogue of Microorganisms (GCM) 10K type strain sequencing project: providing services to taxonomists for standard genome sequencing and annotation.</title>
        <authorList>
            <consortium name="The Broad Institute Genomics Platform"/>
            <consortium name="The Broad Institute Genome Sequencing Center for Infectious Disease"/>
            <person name="Wu L."/>
            <person name="Ma J."/>
        </authorList>
    </citation>
    <scope>NUCLEOTIDE SEQUENCE [LARGE SCALE GENOMIC DNA]</scope>
    <source>
        <strain evidence="4">KCTC 23707</strain>
    </source>
</reference>
<comment type="similarity">
    <text evidence="1">Belongs to the RelE toxin family.</text>
</comment>
<dbReference type="PANTHER" id="PTHR33755">
    <property type="entry name" value="TOXIN PARE1-RELATED"/>
    <property type="match status" value="1"/>
</dbReference>
<organism evidence="3 4">
    <name type="scientific">Methylopila henanensis</name>
    <dbReference type="NCBI Taxonomy" id="873516"/>
    <lineage>
        <taxon>Bacteria</taxon>
        <taxon>Pseudomonadati</taxon>
        <taxon>Pseudomonadota</taxon>
        <taxon>Alphaproteobacteria</taxon>
        <taxon>Hyphomicrobiales</taxon>
        <taxon>Methylopilaceae</taxon>
        <taxon>Methylopila</taxon>
    </lineage>
</organism>
<gene>
    <name evidence="3" type="ORF">ACFSCV_18285</name>
</gene>
<evidence type="ECO:0000313" key="4">
    <source>
        <dbReference type="Proteomes" id="UP001597308"/>
    </source>
</evidence>
<keyword evidence="4" id="KW-1185">Reference proteome</keyword>
<dbReference type="Proteomes" id="UP001597308">
    <property type="component" value="Unassembled WGS sequence"/>
</dbReference>
<evidence type="ECO:0000256" key="1">
    <source>
        <dbReference type="ARBA" id="ARBA00006226"/>
    </source>
</evidence>
<dbReference type="EMBL" id="JBHUER010000013">
    <property type="protein sequence ID" value="MFD1704959.1"/>
    <property type="molecule type" value="Genomic_DNA"/>
</dbReference>
<keyword evidence="2" id="KW-1277">Toxin-antitoxin system</keyword>
<accession>A0ABW4KB53</accession>
<name>A0ABW4KB53_9HYPH</name>
<protein>
    <submittedName>
        <fullName evidence="3">Type II toxin-antitoxin system RelE/ParE family toxin</fullName>
    </submittedName>
</protein>
<comment type="caution">
    <text evidence="3">The sequence shown here is derived from an EMBL/GenBank/DDBJ whole genome shotgun (WGS) entry which is preliminary data.</text>
</comment>
<sequence>MARARFSAAARRDLSNILGYIANESGSATTARSFVRRLQEKCDDLAALPGTIGASRPELADDLRSYAFKGYVIFFCYEGDILRVITVLQGQRDVLSYFESDD</sequence>
<dbReference type="RefSeq" id="WP_378801009.1">
    <property type="nucleotide sequence ID" value="NZ_JBHUER010000013.1"/>
</dbReference>
<dbReference type="InterPro" id="IPR007712">
    <property type="entry name" value="RelE/ParE_toxin"/>
</dbReference>
<proteinExistence type="inferred from homology"/>